<accession>A0A178IHW4</accession>
<dbReference type="RefSeq" id="WP_068770787.1">
    <property type="nucleotide sequence ID" value="NZ_CP109796.1"/>
</dbReference>
<evidence type="ECO:0000313" key="2">
    <source>
        <dbReference type="Proteomes" id="UP000078486"/>
    </source>
</evidence>
<proteinExistence type="predicted"/>
<organism evidence="1 2">
    <name type="scientific">Termitidicoccus mucosus</name>
    <dbReference type="NCBI Taxonomy" id="1184151"/>
    <lineage>
        <taxon>Bacteria</taxon>
        <taxon>Pseudomonadati</taxon>
        <taxon>Verrucomicrobiota</taxon>
        <taxon>Opitutia</taxon>
        <taxon>Opitutales</taxon>
        <taxon>Opitutaceae</taxon>
        <taxon>Termitidicoccus</taxon>
    </lineage>
</organism>
<dbReference type="InterPro" id="IPR053738">
    <property type="entry name" value="Lambda_capsid_assembly"/>
</dbReference>
<dbReference type="STRING" id="1184151.AW736_13890"/>
<name>A0A178IHW4_9BACT</name>
<evidence type="ECO:0000313" key="1">
    <source>
        <dbReference type="EMBL" id="OAM89338.1"/>
    </source>
</evidence>
<protein>
    <submittedName>
        <fullName evidence="1">Uncharacterized protein</fullName>
    </submittedName>
</protein>
<dbReference type="Proteomes" id="UP000078486">
    <property type="component" value="Unassembled WGS sequence"/>
</dbReference>
<gene>
    <name evidence="1" type="ORF">AW736_13890</name>
</gene>
<sequence>MKTESLLLTAPLGADTGNIASGVIVASNESRFASRNYSEPLTAYTVGWNDPENLDDLLEQVAPAVESPRLVEFKKMINSDFFLTELDDIRAIGAAFKRVDFGNDTALAKTLNKGLTIRVDHDDVLGTDWRERYTGFLLRRLTRNDLRRAVAGLLAAADNTAFNWGAEAANPDSDIRKLLRACKLESGIRPNRLLMGGEGWDARADAYEGQNTPHAGRRADLSPDQVAAKLMVEKLTVSEAVYQAGANAKADIVGKLVVAYYARSGLMKDEPSNIKRFVTPTGAGRHRVYVEEHDKFTDISVEHYSNIIITTTLGLKKGTIA</sequence>
<dbReference type="EMBL" id="LRRQ01000099">
    <property type="protein sequence ID" value="OAM89338.1"/>
    <property type="molecule type" value="Genomic_DNA"/>
</dbReference>
<dbReference type="AlphaFoldDB" id="A0A178IHW4"/>
<dbReference type="Gene3D" id="3.90.1690.10">
    <property type="entry name" value="phage-related protein like domain"/>
    <property type="match status" value="1"/>
</dbReference>
<keyword evidence="2" id="KW-1185">Reference proteome</keyword>
<dbReference type="OrthoDB" id="192890at2"/>
<comment type="caution">
    <text evidence="1">The sequence shown here is derived from an EMBL/GenBank/DDBJ whole genome shotgun (WGS) entry which is preliminary data.</text>
</comment>
<reference evidence="1 2" key="1">
    <citation type="submission" date="2016-01" db="EMBL/GenBank/DDBJ databases">
        <title>High potential of lignocellulose degradation of a new Verrucomicrobia species.</title>
        <authorList>
            <person name="Wang Y."/>
            <person name="Shi Y."/>
            <person name="Qiu Z."/>
            <person name="Liu S."/>
            <person name="Yang H."/>
        </authorList>
    </citation>
    <scope>NUCLEOTIDE SEQUENCE [LARGE SCALE GENOMIC DNA]</scope>
    <source>
        <strain evidence="1 2">TSB47</strain>
    </source>
</reference>